<dbReference type="AlphaFoldDB" id="A0AAW8SY51"/>
<dbReference type="EMBL" id="JARPXM010000007">
    <property type="protein sequence ID" value="MDT2538238.1"/>
    <property type="molecule type" value="Genomic_DNA"/>
</dbReference>
<dbReference type="Proteomes" id="UP001249240">
    <property type="component" value="Unassembled WGS sequence"/>
</dbReference>
<dbReference type="RefSeq" id="WP_270718700.1">
    <property type="nucleotide sequence ID" value="NZ_JAQESB010000060.1"/>
</dbReference>
<evidence type="ECO:0000313" key="1">
    <source>
        <dbReference type="EMBL" id="MDT2538238.1"/>
    </source>
</evidence>
<name>A0AAW8SY51_9ENTE</name>
<proteinExistence type="predicted"/>
<accession>A0AAW8SY51</accession>
<comment type="caution">
    <text evidence="1">The sequence shown here is derived from an EMBL/GenBank/DDBJ whole genome shotgun (WGS) entry which is preliminary data.</text>
</comment>
<sequence>MKKMWIKVLCWVAMKSGYILIRNKGFVKGFEQYIPLVDWYRIERKSDFCEDREIIDMTGKVDRYKLL</sequence>
<protein>
    <submittedName>
        <fullName evidence="1">Uncharacterized protein</fullName>
    </submittedName>
</protein>
<gene>
    <name evidence="1" type="ORF">P7D78_08885</name>
</gene>
<evidence type="ECO:0000313" key="2">
    <source>
        <dbReference type="Proteomes" id="UP001249240"/>
    </source>
</evidence>
<reference evidence="1" key="1">
    <citation type="submission" date="2023-03" db="EMBL/GenBank/DDBJ databases">
        <authorList>
            <person name="Shen W."/>
            <person name="Cai J."/>
        </authorList>
    </citation>
    <scope>NUCLEOTIDE SEQUENCE</scope>
    <source>
        <strain evidence="1">B646-2</strain>
    </source>
</reference>
<organism evidence="1 2">
    <name type="scientific">Enterococcus raffinosus</name>
    <dbReference type="NCBI Taxonomy" id="71452"/>
    <lineage>
        <taxon>Bacteria</taxon>
        <taxon>Bacillati</taxon>
        <taxon>Bacillota</taxon>
        <taxon>Bacilli</taxon>
        <taxon>Lactobacillales</taxon>
        <taxon>Enterococcaceae</taxon>
        <taxon>Enterococcus</taxon>
    </lineage>
</organism>